<evidence type="ECO:0000313" key="2">
    <source>
        <dbReference type="Proteomes" id="UP001370490"/>
    </source>
</evidence>
<gene>
    <name evidence="1" type="ORF">RJ641_036706</name>
</gene>
<keyword evidence="2" id="KW-1185">Reference proteome</keyword>
<protein>
    <submittedName>
        <fullName evidence="1">Uncharacterized protein</fullName>
    </submittedName>
</protein>
<dbReference type="AlphaFoldDB" id="A0AAN8ZDI0"/>
<dbReference type="Proteomes" id="UP001370490">
    <property type="component" value="Unassembled WGS sequence"/>
</dbReference>
<evidence type="ECO:0000313" key="1">
    <source>
        <dbReference type="EMBL" id="KAK6933812.1"/>
    </source>
</evidence>
<proteinExistence type="predicted"/>
<feature type="non-terminal residue" evidence="1">
    <location>
        <position position="1"/>
    </location>
</feature>
<organism evidence="1 2">
    <name type="scientific">Dillenia turbinata</name>
    <dbReference type="NCBI Taxonomy" id="194707"/>
    <lineage>
        <taxon>Eukaryota</taxon>
        <taxon>Viridiplantae</taxon>
        <taxon>Streptophyta</taxon>
        <taxon>Embryophyta</taxon>
        <taxon>Tracheophyta</taxon>
        <taxon>Spermatophyta</taxon>
        <taxon>Magnoliopsida</taxon>
        <taxon>eudicotyledons</taxon>
        <taxon>Gunneridae</taxon>
        <taxon>Pentapetalae</taxon>
        <taxon>Dilleniales</taxon>
        <taxon>Dilleniaceae</taxon>
        <taxon>Dillenia</taxon>
    </lineage>
</organism>
<accession>A0AAN8ZDI0</accession>
<sequence>LLYTRERSNGEGSGTRKEGILVVNPKPNKGFTSAVIDYLEKIIVKFMYDSKTPRHYLSGNFAPVPDETPPRKDLPVKGFLHYVCIEAVLDSVAECLNGEFVRVGPNPKFAPVGQLSLVHLFV</sequence>
<comment type="caution">
    <text evidence="1">The sequence shown here is derived from an EMBL/GenBank/DDBJ whole genome shotgun (WGS) entry which is preliminary data.</text>
</comment>
<reference evidence="1 2" key="1">
    <citation type="submission" date="2023-12" db="EMBL/GenBank/DDBJ databases">
        <title>A high-quality genome assembly for Dillenia turbinata (Dilleniales).</title>
        <authorList>
            <person name="Chanderbali A."/>
        </authorList>
    </citation>
    <scope>NUCLEOTIDE SEQUENCE [LARGE SCALE GENOMIC DNA]</scope>
    <source>
        <strain evidence="1">LSX21</strain>
        <tissue evidence="1">Leaf</tissue>
    </source>
</reference>
<dbReference type="EMBL" id="JBAMMX010000009">
    <property type="protein sequence ID" value="KAK6933812.1"/>
    <property type="molecule type" value="Genomic_DNA"/>
</dbReference>
<name>A0AAN8ZDI0_9MAGN</name>